<dbReference type="PANTHER" id="PTHR45348:SF3">
    <property type="entry name" value="ENOYL REDUCTASE (ER) DOMAIN-CONTAINING PROTEIN"/>
    <property type="match status" value="1"/>
</dbReference>
<keyword evidence="3" id="KW-0560">Oxidoreductase</keyword>
<evidence type="ECO:0000256" key="1">
    <source>
        <dbReference type="ARBA" id="ARBA00008072"/>
    </source>
</evidence>
<evidence type="ECO:0000313" key="6">
    <source>
        <dbReference type="Proteomes" id="UP000481861"/>
    </source>
</evidence>
<dbReference type="InterPro" id="IPR047122">
    <property type="entry name" value="Trans-enoyl_RdTase-like"/>
</dbReference>
<evidence type="ECO:0000259" key="4">
    <source>
        <dbReference type="SMART" id="SM00829"/>
    </source>
</evidence>
<dbReference type="CDD" id="cd08249">
    <property type="entry name" value="enoyl_reductase_like"/>
    <property type="match status" value="1"/>
</dbReference>
<evidence type="ECO:0000256" key="2">
    <source>
        <dbReference type="ARBA" id="ARBA00011245"/>
    </source>
</evidence>
<protein>
    <submittedName>
        <fullName evidence="5">Chaperonin 10-like protein</fullName>
    </submittedName>
</protein>
<dbReference type="SMART" id="SM00829">
    <property type="entry name" value="PKS_ER"/>
    <property type="match status" value="1"/>
</dbReference>
<dbReference type="Gene3D" id="3.90.180.10">
    <property type="entry name" value="Medium-chain alcohol dehydrogenases, catalytic domain"/>
    <property type="match status" value="1"/>
</dbReference>
<gene>
    <name evidence="5" type="ORF">BDV95DRAFT_636418</name>
</gene>
<dbReference type="SUPFAM" id="SSF50129">
    <property type="entry name" value="GroES-like"/>
    <property type="match status" value="1"/>
</dbReference>
<proteinExistence type="inferred from homology"/>
<accession>A0A7C8M8C9</accession>
<evidence type="ECO:0000313" key="5">
    <source>
        <dbReference type="EMBL" id="KAF2871459.1"/>
    </source>
</evidence>
<dbReference type="Proteomes" id="UP000481861">
    <property type="component" value="Unassembled WGS sequence"/>
</dbReference>
<dbReference type="Pfam" id="PF00107">
    <property type="entry name" value="ADH_zinc_N"/>
    <property type="match status" value="1"/>
</dbReference>
<name>A0A7C8M8C9_9PLEO</name>
<dbReference type="InterPro" id="IPR011032">
    <property type="entry name" value="GroES-like_sf"/>
</dbReference>
<dbReference type="PANTHER" id="PTHR45348">
    <property type="entry name" value="HYPOTHETICAL OXIDOREDUCTASE (EUROFUNG)"/>
    <property type="match status" value="1"/>
</dbReference>
<dbReference type="InterPro" id="IPR020843">
    <property type="entry name" value="ER"/>
</dbReference>
<dbReference type="InterPro" id="IPR013149">
    <property type="entry name" value="ADH-like_C"/>
</dbReference>
<dbReference type="Pfam" id="PF08240">
    <property type="entry name" value="ADH_N"/>
    <property type="match status" value="1"/>
</dbReference>
<sequence>MSSTHPAIATSSLTHLSLIHVATPIPVGPQVLVRVHWTASTPLDLHITDGGLLAEYPQILGDGAAGTVVAVGPDVKRLKVGDRVFGFTFKSQESKAHQEFVLAEEWEWGVVPEGVAMRDAVTLPNNFVTVFHAGTTDLGFGMPWPRPNAYVPNDADALVLIWGGASSVGQYALQILRYYGYTNIAVTASEKHHEKLRGYGAKWTVDYRNSGAVDAVRKIEEKEGKKVRFVLDCIGSLEGSVKPIAQIAKRGARVAVLLPVIVRDVSETEGPVYGMDVQGCAEWAEGVEVRGVRTHFYQNPDIMPTMLREGVVEPNKTRVIEADTMLERARKAMGALRGKEASGERLVWRIAEE</sequence>
<dbReference type="AlphaFoldDB" id="A0A7C8M8C9"/>
<dbReference type="Gene3D" id="3.40.50.720">
    <property type="entry name" value="NAD(P)-binding Rossmann-like Domain"/>
    <property type="match status" value="1"/>
</dbReference>
<keyword evidence="6" id="KW-1185">Reference proteome</keyword>
<dbReference type="InterPro" id="IPR013154">
    <property type="entry name" value="ADH-like_N"/>
</dbReference>
<dbReference type="SUPFAM" id="SSF51735">
    <property type="entry name" value="NAD(P)-binding Rossmann-fold domains"/>
    <property type="match status" value="1"/>
</dbReference>
<dbReference type="InterPro" id="IPR036291">
    <property type="entry name" value="NAD(P)-bd_dom_sf"/>
</dbReference>
<dbReference type="OrthoDB" id="9992527at2759"/>
<comment type="similarity">
    <text evidence="1">Belongs to the zinc-containing alcohol dehydrogenase family.</text>
</comment>
<feature type="domain" description="Enoyl reductase (ER)" evidence="4">
    <location>
        <begin position="11"/>
        <end position="347"/>
    </location>
</feature>
<dbReference type="GO" id="GO:0016651">
    <property type="term" value="F:oxidoreductase activity, acting on NAD(P)H"/>
    <property type="evidence" value="ECO:0007669"/>
    <property type="project" value="InterPro"/>
</dbReference>
<comment type="caution">
    <text evidence="5">The sequence shown here is derived from an EMBL/GenBank/DDBJ whole genome shotgun (WGS) entry which is preliminary data.</text>
</comment>
<dbReference type="EMBL" id="JAADJZ010000011">
    <property type="protein sequence ID" value="KAF2871459.1"/>
    <property type="molecule type" value="Genomic_DNA"/>
</dbReference>
<organism evidence="5 6">
    <name type="scientific">Massariosphaeria phaeospora</name>
    <dbReference type="NCBI Taxonomy" id="100035"/>
    <lineage>
        <taxon>Eukaryota</taxon>
        <taxon>Fungi</taxon>
        <taxon>Dikarya</taxon>
        <taxon>Ascomycota</taxon>
        <taxon>Pezizomycotina</taxon>
        <taxon>Dothideomycetes</taxon>
        <taxon>Pleosporomycetidae</taxon>
        <taxon>Pleosporales</taxon>
        <taxon>Pleosporales incertae sedis</taxon>
        <taxon>Massariosphaeria</taxon>
    </lineage>
</organism>
<comment type="subunit">
    <text evidence="2">Monomer.</text>
</comment>
<evidence type="ECO:0000256" key="3">
    <source>
        <dbReference type="ARBA" id="ARBA00023002"/>
    </source>
</evidence>
<reference evidence="5 6" key="1">
    <citation type="submission" date="2020-01" db="EMBL/GenBank/DDBJ databases">
        <authorList>
            <consortium name="DOE Joint Genome Institute"/>
            <person name="Haridas S."/>
            <person name="Albert R."/>
            <person name="Binder M."/>
            <person name="Bloem J."/>
            <person name="Labutti K."/>
            <person name="Salamov A."/>
            <person name="Andreopoulos B."/>
            <person name="Baker S.E."/>
            <person name="Barry K."/>
            <person name="Bills G."/>
            <person name="Bluhm B.H."/>
            <person name="Cannon C."/>
            <person name="Castanera R."/>
            <person name="Culley D.E."/>
            <person name="Daum C."/>
            <person name="Ezra D."/>
            <person name="Gonzalez J.B."/>
            <person name="Henrissat B."/>
            <person name="Kuo A."/>
            <person name="Liang C."/>
            <person name="Lipzen A."/>
            <person name="Lutzoni F."/>
            <person name="Magnuson J."/>
            <person name="Mondo S."/>
            <person name="Nolan M."/>
            <person name="Ohm R."/>
            <person name="Pangilinan J."/>
            <person name="Park H.-J.H."/>
            <person name="Ramirez L."/>
            <person name="Alfaro M."/>
            <person name="Sun H."/>
            <person name="Tritt A."/>
            <person name="Yoshinaga Y."/>
            <person name="Zwiers L.-H.L."/>
            <person name="Turgeon B.G."/>
            <person name="Goodwin S.B."/>
            <person name="Spatafora J.W."/>
            <person name="Crous P.W."/>
            <person name="Grigoriev I.V."/>
        </authorList>
    </citation>
    <scope>NUCLEOTIDE SEQUENCE [LARGE SCALE GENOMIC DNA]</scope>
    <source>
        <strain evidence="5 6">CBS 611.86</strain>
    </source>
</reference>